<dbReference type="PANTHER" id="PTHR43537">
    <property type="entry name" value="TRANSCRIPTIONAL REGULATOR, GNTR FAMILY"/>
    <property type="match status" value="1"/>
</dbReference>
<dbReference type="CDD" id="cd07377">
    <property type="entry name" value="WHTH_GntR"/>
    <property type="match status" value="1"/>
</dbReference>
<dbReference type="RefSeq" id="WP_209334272.1">
    <property type="nucleotide sequence ID" value="NZ_JAGIYY010000001.1"/>
</dbReference>
<dbReference type="PROSITE" id="PS50949">
    <property type="entry name" value="HTH_GNTR"/>
    <property type="match status" value="1"/>
</dbReference>
<dbReference type="Pfam" id="PF00392">
    <property type="entry name" value="GntR"/>
    <property type="match status" value="1"/>
</dbReference>
<organism evidence="5 6">
    <name type="scientific">Tianweitania sediminis</name>
    <dbReference type="NCBI Taxonomy" id="1502156"/>
    <lineage>
        <taxon>Bacteria</taxon>
        <taxon>Pseudomonadati</taxon>
        <taxon>Pseudomonadota</taxon>
        <taxon>Alphaproteobacteria</taxon>
        <taxon>Hyphomicrobiales</taxon>
        <taxon>Phyllobacteriaceae</taxon>
        <taxon>Tianweitania</taxon>
    </lineage>
</organism>
<keyword evidence="1" id="KW-0805">Transcription regulation</keyword>
<evidence type="ECO:0000259" key="4">
    <source>
        <dbReference type="PROSITE" id="PS50949"/>
    </source>
</evidence>
<name>A0A8J7UKH2_9HYPH</name>
<dbReference type="Gene3D" id="1.10.10.10">
    <property type="entry name" value="Winged helix-like DNA-binding domain superfamily/Winged helix DNA-binding domain"/>
    <property type="match status" value="1"/>
</dbReference>
<dbReference type="InterPro" id="IPR000524">
    <property type="entry name" value="Tscrpt_reg_HTH_GntR"/>
</dbReference>
<dbReference type="PRINTS" id="PR00035">
    <property type="entry name" value="HTHGNTR"/>
</dbReference>
<gene>
    <name evidence="5" type="ORF">J5Y06_06875</name>
</gene>
<dbReference type="InterPro" id="IPR008920">
    <property type="entry name" value="TF_FadR/GntR_C"/>
</dbReference>
<sequence length="246" mass="27155">MSQSGYRMRGLQGRVIEALGEAIVGGEFRPGEVLPRERDLMARFQASRTSLREALKVLAAKGLIEMRQRVGTRVRSSDLWNAFDSDVLTWRHRQGMGECVFRDFIELRQVIEPAAARLAAGRATMNDLRRIERAQKAMAAAAEDGVGYAAADVEFHMAVFEASHNIMLAGFAHIVGDFLRMSFDVQQQALNEADNRAEDDARNHRLIYEAINLGDGTAAADAMLRVILEGKRSLIEALAPEAAAAK</sequence>
<dbReference type="InterPro" id="IPR036388">
    <property type="entry name" value="WH-like_DNA-bd_sf"/>
</dbReference>
<dbReference type="GO" id="GO:0003677">
    <property type="term" value="F:DNA binding"/>
    <property type="evidence" value="ECO:0007669"/>
    <property type="project" value="UniProtKB-KW"/>
</dbReference>
<reference evidence="5" key="1">
    <citation type="submission" date="2021-03" db="EMBL/GenBank/DDBJ databases">
        <title>Genome sequencing and assembly of Tianweitania sediminis.</title>
        <authorList>
            <person name="Chhetri G."/>
        </authorList>
    </citation>
    <scope>NUCLEOTIDE SEQUENCE</scope>
    <source>
        <strain evidence="5">Z8</strain>
    </source>
</reference>
<dbReference type="EMBL" id="JAGIYY010000001">
    <property type="protein sequence ID" value="MBP0438367.1"/>
    <property type="molecule type" value="Genomic_DNA"/>
</dbReference>
<dbReference type="PANTHER" id="PTHR43537:SF44">
    <property type="entry name" value="GNTR FAMILY REGULATORY PROTEIN"/>
    <property type="match status" value="1"/>
</dbReference>
<accession>A0A8J7UKH2</accession>
<dbReference type="SMART" id="SM00345">
    <property type="entry name" value="HTH_GNTR"/>
    <property type="match status" value="1"/>
</dbReference>
<comment type="caution">
    <text evidence="5">The sequence shown here is derived from an EMBL/GenBank/DDBJ whole genome shotgun (WGS) entry which is preliminary data.</text>
</comment>
<protein>
    <submittedName>
        <fullName evidence="5">FadR family transcriptional regulator</fullName>
    </submittedName>
</protein>
<keyword evidence="6" id="KW-1185">Reference proteome</keyword>
<dbReference type="SMART" id="SM00895">
    <property type="entry name" value="FCD"/>
    <property type="match status" value="1"/>
</dbReference>
<dbReference type="Pfam" id="PF07729">
    <property type="entry name" value="FCD"/>
    <property type="match status" value="1"/>
</dbReference>
<evidence type="ECO:0000256" key="1">
    <source>
        <dbReference type="ARBA" id="ARBA00023015"/>
    </source>
</evidence>
<dbReference type="Proteomes" id="UP000666240">
    <property type="component" value="Unassembled WGS sequence"/>
</dbReference>
<dbReference type="InterPro" id="IPR036390">
    <property type="entry name" value="WH_DNA-bd_sf"/>
</dbReference>
<keyword evidence="2" id="KW-0238">DNA-binding</keyword>
<dbReference type="InterPro" id="IPR011711">
    <property type="entry name" value="GntR_C"/>
</dbReference>
<dbReference type="SUPFAM" id="SSF48008">
    <property type="entry name" value="GntR ligand-binding domain-like"/>
    <property type="match status" value="1"/>
</dbReference>
<dbReference type="AlphaFoldDB" id="A0A8J7UKH2"/>
<keyword evidence="3" id="KW-0804">Transcription</keyword>
<feature type="domain" description="HTH gntR-type" evidence="4">
    <location>
        <begin position="9"/>
        <end position="77"/>
    </location>
</feature>
<evidence type="ECO:0000313" key="6">
    <source>
        <dbReference type="Proteomes" id="UP000666240"/>
    </source>
</evidence>
<dbReference type="SUPFAM" id="SSF46785">
    <property type="entry name" value="Winged helix' DNA-binding domain"/>
    <property type="match status" value="1"/>
</dbReference>
<evidence type="ECO:0000256" key="2">
    <source>
        <dbReference type="ARBA" id="ARBA00023125"/>
    </source>
</evidence>
<evidence type="ECO:0000313" key="5">
    <source>
        <dbReference type="EMBL" id="MBP0438367.1"/>
    </source>
</evidence>
<proteinExistence type="predicted"/>
<dbReference type="GO" id="GO:0003700">
    <property type="term" value="F:DNA-binding transcription factor activity"/>
    <property type="evidence" value="ECO:0007669"/>
    <property type="project" value="InterPro"/>
</dbReference>
<evidence type="ECO:0000256" key="3">
    <source>
        <dbReference type="ARBA" id="ARBA00023163"/>
    </source>
</evidence>
<dbReference type="Gene3D" id="1.20.120.530">
    <property type="entry name" value="GntR ligand-binding domain-like"/>
    <property type="match status" value="1"/>
</dbReference>